<keyword evidence="2" id="KW-1185">Reference proteome</keyword>
<proteinExistence type="predicted"/>
<reference evidence="1 2" key="1">
    <citation type="journal article" date="2023" name="Nucleic Acids Res.">
        <title>The hologenome of Daphnia magna reveals possible DNA methylation and microbiome-mediated evolution of the host genome.</title>
        <authorList>
            <person name="Chaturvedi A."/>
            <person name="Li X."/>
            <person name="Dhandapani V."/>
            <person name="Marshall H."/>
            <person name="Kissane S."/>
            <person name="Cuenca-Cambronero M."/>
            <person name="Asole G."/>
            <person name="Calvet F."/>
            <person name="Ruiz-Romero M."/>
            <person name="Marangio P."/>
            <person name="Guigo R."/>
            <person name="Rago D."/>
            <person name="Mirbahai L."/>
            <person name="Eastwood N."/>
            <person name="Colbourne J.K."/>
            <person name="Zhou J."/>
            <person name="Mallon E."/>
            <person name="Orsini L."/>
        </authorList>
    </citation>
    <scope>NUCLEOTIDE SEQUENCE [LARGE SCALE GENOMIC DNA]</scope>
    <source>
        <strain evidence="1">LRV0_1</strain>
    </source>
</reference>
<gene>
    <name evidence="1" type="ORF">OUZ56_033210</name>
</gene>
<sequence>MFRRTSTVSPGLKGATDRRRLSAYCPAHCTNTTQKLFTRLWALIRPIKCVVTCVIRCTTIYELEWRIFCGRLLCGVNGCNRVRNEDMLYTPKPYLLVHLGTGERTALITYNPNRHAVSVDYLVFDEPG</sequence>
<dbReference type="Proteomes" id="UP001234178">
    <property type="component" value="Unassembled WGS sequence"/>
</dbReference>
<evidence type="ECO:0000313" key="2">
    <source>
        <dbReference type="Proteomes" id="UP001234178"/>
    </source>
</evidence>
<accession>A0ABR0BAF5</accession>
<protein>
    <submittedName>
        <fullName evidence="1">Uncharacterized protein</fullName>
    </submittedName>
</protein>
<evidence type="ECO:0000313" key="1">
    <source>
        <dbReference type="EMBL" id="KAK4045564.1"/>
    </source>
</evidence>
<comment type="caution">
    <text evidence="1">The sequence shown here is derived from an EMBL/GenBank/DDBJ whole genome shotgun (WGS) entry which is preliminary data.</text>
</comment>
<name>A0ABR0BAF5_9CRUS</name>
<organism evidence="1 2">
    <name type="scientific">Daphnia magna</name>
    <dbReference type="NCBI Taxonomy" id="35525"/>
    <lineage>
        <taxon>Eukaryota</taxon>
        <taxon>Metazoa</taxon>
        <taxon>Ecdysozoa</taxon>
        <taxon>Arthropoda</taxon>
        <taxon>Crustacea</taxon>
        <taxon>Branchiopoda</taxon>
        <taxon>Diplostraca</taxon>
        <taxon>Cladocera</taxon>
        <taxon>Anomopoda</taxon>
        <taxon>Daphniidae</taxon>
        <taxon>Daphnia</taxon>
    </lineage>
</organism>
<dbReference type="EMBL" id="JAOYFB010000045">
    <property type="protein sequence ID" value="KAK4045564.1"/>
    <property type="molecule type" value="Genomic_DNA"/>
</dbReference>